<keyword evidence="1" id="KW-1133">Transmembrane helix</keyword>
<dbReference type="Proteomes" id="UP000574390">
    <property type="component" value="Unassembled WGS sequence"/>
</dbReference>
<organism evidence="3 4">
    <name type="scientific">Perkinsus olseni</name>
    <name type="common">Perkinsus atlanticus</name>
    <dbReference type="NCBI Taxonomy" id="32597"/>
    <lineage>
        <taxon>Eukaryota</taxon>
        <taxon>Sar</taxon>
        <taxon>Alveolata</taxon>
        <taxon>Perkinsozoa</taxon>
        <taxon>Perkinsea</taxon>
        <taxon>Perkinsida</taxon>
        <taxon>Perkinsidae</taxon>
        <taxon>Perkinsus</taxon>
    </lineage>
</organism>
<dbReference type="Pfam" id="PF01569">
    <property type="entry name" value="PAP2"/>
    <property type="match status" value="1"/>
</dbReference>
<evidence type="ECO:0000313" key="4">
    <source>
        <dbReference type="Proteomes" id="UP000574390"/>
    </source>
</evidence>
<evidence type="ECO:0000256" key="1">
    <source>
        <dbReference type="SAM" id="Phobius"/>
    </source>
</evidence>
<keyword evidence="1" id="KW-0472">Membrane</keyword>
<dbReference type="EMBL" id="JABANM010030341">
    <property type="protein sequence ID" value="KAF4706422.1"/>
    <property type="molecule type" value="Genomic_DNA"/>
</dbReference>
<proteinExistence type="predicted"/>
<feature type="transmembrane region" description="Helical" evidence="1">
    <location>
        <begin position="237"/>
        <end position="255"/>
    </location>
</feature>
<dbReference type="SMART" id="SM00014">
    <property type="entry name" value="acidPPc"/>
    <property type="match status" value="1"/>
</dbReference>
<dbReference type="SUPFAM" id="SSF48317">
    <property type="entry name" value="Acid phosphatase/Vanadium-dependent haloperoxidase"/>
    <property type="match status" value="1"/>
</dbReference>
<feature type="domain" description="Phosphatidic acid phosphatase type 2/haloperoxidase" evidence="2">
    <location>
        <begin position="233"/>
        <end position="366"/>
    </location>
</feature>
<keyword evidence="1" id="KW-0812">Transmembrane</keyword>
<gene>
    <name evidence="3" type="ORF">FOZ62_014650</name>
</gene>
<feature type="transmembrane region" description="Helical" evidence="1">
    <location>
        <begin position="350"/>
        <end position="371"/>
    </location>
</feature>
<protein>
    <recommendedName>
        <fullName evidence="2">Phosphatidic acid phosphatase type 2/haloperoxidase domain-containing protein</fullName>
    </recommendedName>
</protein>
<evidence type="ECO:0000259" key="2">
    <source>
        <dbReference type="SMART" id="SM00014"/>
    </source>
</evidence>
<dbReference type="InterPro" id="IPR000326">
    <property type="entry name" value="PAP2/HPO"/>
</dbReference>
<feature type="transmembrane region" description="Helical" evidence="1">
    <location>
        <begin position="319"/>
        <end position="338"/>
    </location>
</feature>
<sequence>MLSSSSSIDECINRAVDFLTECDNESCRKGCVDMLLEVLSNPLIVSRVAPRTLERLVSTDQVFRKHLQRAVTVTRAPSNPQLSLRDLSRLVETVSPRDSLLVLRRLDRLKGDMHALQQAIAADPREVILWPAPPRGSSDSHKPAGMAFLTCLRGSGASEEILRRCANISPAACVPDWAIVLGPNSCPYGKVVTLPFSSFTWPNSPVFADYVAAFYSSALFAFVIFAACATLLKRSKLWFEFVILFFSSWAVQNIAKRLAEAERPRGSCHITCGMPSGHALMSMAIMTLLLLHCGGREIWALALRWRTLDVHSTTLFREVRVALGNVLIIILLFLPVPWSRVQLNDHSTSQIILGCGIGGMLGVCWYVLSMLSNVGKTTKKVSARKRSDSDADQAGIDV</sequence>
<dbReference type="InterPro" id="IPR036938">
    <property type="entry name" value="PAP2/HPO_sf"/>
</dbReference>
<name>A0A7J6QDW6_PEROL</name>
<dbReference type="Gene3D" id="1.20.144.10">
    <property type="entry name" value="Phosphatidic acid phosphatase type 2/haloperoxidase"/>
    <property type="match status" value="1"/>
</dbReference>
<feature type="transmembrane region" description="Helical" evidence="1">
    <location>
        <begin position="212"/>
        <end position="232"/>
    </location>
</feature>
<reference evidence="3 4" key="1">
    <citation type="submission" date="2020-04" db="EMBL/GenBank/DDBJ databases">
        <title>Perkinsus olseni comparative genomics.</title>
        <authorList>
            <person name="Bogema D.R."/>
        </authorList>
    </citation>
    <scope>NUCLEOTIDE SEQUENCE [LARGE SCALE GENOMIC DNA]</scope>
    <source>
        <strain evidence="3">ATCC PRA-205</strain>
    </source>
</reference>
<evidence type="ECO:0000313" key="3">
    <source>
        <dbReference type="EMBL" id="KAF4706422.1"/>
    </source>
</evidence>
<accession>A0A7J6QDW6</accession>
<feature type="transmembrane region" description="Helical" evidence="1">
    <location>
        <begin position="279"/>
        <end position="299"/>
    </location>
</feature>
<dbReference type="AlphaFoldDB" id="A0A7J6QDW6"/>
<comment type="caution">
    <text evidence="3">The sequence shown here is derived from an EMBL/GenBank/DDBJ whole genome shotgun (WGS) entry which is preliminary data.</text>
</comment>